<protein>
    <submittedName>
        <fullName evidence="1">Conserved hypothetical phage protein</fullName>
    </submittedName>
</protein>
<gene>
    <name evidence="1" type="ORF">RB16p066</name>
</gene>
<evidence type="ECO:0000313" key="1">
    <source>
        <dbReference type="EMBL" id="ADJ55370.1"/>
    </source>
</evidence>
<sequence>MIDAIPVYTGVHHNLYAYLAGCVDCDGWISEKGKNGYLVGLTQHIQLWDDMVSIQSDLINDGVDAKLYERTSRTGLGNTLMCNLIIQKSSDLLILLPRIIPYLRFKKQKAVDAYFNLCKHSDLNASSSDNDMKGSKRKYWKPEEISELIRLHSEGYNNPAIGIKMNRSTDSISHKLHRLGIMRNE</sequence>
<reference evidence="1 2" key="1">
    <citation type="journal article" date="2010" name="Virol. J.">
        <title>Genomes of the T4-related bacteriophages as windows on microbial genome evolution.</title>
        <authorList>
            <person name="Petrov V.M."/>
            <person name="Ratnayaka S."/>
            <person name="Nolan J.M."/>
            <person name="Miller E.S."/>
            <person name="Karam J.D."/>
        </authorList>
    </citation>
    <scope>NUCLEOTIDE SEQUENCE [LARGE SCALE GENOMIC DNA]</scope>
</reference>
<dbReference type="InterPro" id="IPR027434">
    <property type="entry name" value="Homing_endonucl"/>
</dbReference>
<name>D9ICC7_BPRB1</name>
<proteinExistence type="predicted"/>
<organism evidence="1 2">
    <name type="scientific">Escherichia phage RB16</name>
    <dbReference type="NCBI Taxonomy" id="2681599"/>
    <lineage>
        <taxon>Viruses</taxon>
        <taxon>Duplodnaviria</taxon>
        <taxon>Heunggongvirae</taxon>
        <taxon>Uroviricota</taxon>
        <taxon>Caudoviricetes</taxon>
        <taxon>Pantevenvirales</taxon>
        <taxon>Straboviridae</taxon>
        <taxon>Pseudotevenvirus</taxon>
        <taxon>Pseudotevenvirus RB16</taxon>
    </lineage>
</organism>
<dbReference type="RefSeq" id="YP_003858366.1">
    <property type="nucleotide sequence ID" value="NC_014467.1"/>
</dbReference>
<dbReference type="SUPFAM" id="SSF55608">
    <property type="entry name" value="Homing endonucleases"/>
    <property type="match status" value="1"/>
</dbReference>
<dbReference type="Proteomes" id="UP000001091">
    <property type="component" value="Segment"/>
</dbReference>
<dbReference type="EMBL" id="HM134276">
    <property type="protein sequence ID" value="ADJ55370.1"/>
    <property type="molecule type" value="Genomic_DNA"/>
</dbReference>
<dbReference type="Gene3D" id="3.10.28.10">
    <property type="entry name" value="Homing endonucleases"/>
    <property type="match status" value="1"/>
</dbReference>
<keyword evidence="2" id="KW-1185">Reference proteome</keyword>
<evidence type="ECO:0000313" key="2">
    <source>
        <dbReference type="Proteomes" id="UP000001091"/>
    </source>
</evidence>
<accession>D9ICC7</accession>
<organismHost>
    <name type="scientific">Escherichia coli</name>
    <dbReference type="NCBI Taxonomy" id="562"/>
</organismHost>
<dbReference type="KEGG" id="vg:9712807"/>
<dbReference type="GeneID" id="9712807"/>